<gene>
    <name evidence="3" type="ORF">IscW_ISCW024885</name>
</gene>
<dbReference type="Proteomes" id="UP000001555">
    <property type="component" value="Unassembled WGS sequence"/>
</dbReference>
<keyword evidence="5" id="KW-1185">Reference proteome</keyword>
<name>B7QMB7_IXOSC</name>
<dbReference type="HOGENOM" id="CLU_1763418_0_0_1"/>
<feature type="non-terminal residue" evidence="3">
    <location>
        <position position="1"/>
    </location>
</feature>
<evidence type="ECO:0000313" key="4">
    <source>
        <dbReference type="EnsemblMetazoa" id="ISCW024885-PA"/>
    </source>
</evidence>
<dbReference type="AlphaFoldDB" id="B7QMB7"/>
<evidence type="ECO:0000256" key="2">
    <source>
        <dbReference type="SAM" id="SignalP"/>
    </source>
</evidence>
<accession>B7QMB7</accession>
<feature type="chain" id="PRO_5010959903" evidence="2">
    <location>
        <begin position="20"/>
        <end position="148"/>
    </location>
</feature>
<dbReference type="EMBL" id="DS970397">
    <property type="protein sequence ID" value="EEC19989.1"/>
    <property type="molecule type" value="Genomic_DNA"/>
</dbReference>
<dbReference type="EMBL" id="ABJB010054448">
    <property type="status" value="NOT_ANNOTATED_CDS"/>
    <property type="molecule type" value="Genomic_DNA"/>
</dbReference>
<feature type="signal peptide" evidence="2">
    <location>
        <begin position="1"/>
        <end position="19"/>
    </location>
</feature>
<organism>
    <name type="scientific">Ixodes scapularis</name>
    <name type="common">Black-legged tick</name>
    <name type="synonym">Deer tick</name>
    <dbReference type="NCBI Taxonomy" id="6945"/>
    <lineage>
        <taxon>Eukaryota</taxon>
        <taxon>Metazoa</taxon>
        <taxon>Ecdysozoa</taxon>
        <taxon>Arthropoda</taxon>
        <taxon>Chelicerata</taxon>
        <taxon>Arachnida</taxon>
        <taxon>Acari</taxon>
        <taxon>Parasitiformes</taxon>
        <taxon>Ixodida</taxon>
        <taxon>Ixodoidea</taxon>
        <taxon>Ixodidae</taxon>
        <taxon>Ixodinae</taxon>
        <taxon>Ixodes</taxon>
    </lineage>
</organism>
<evidence type="ECO:0000256" key="1">
    <source>
        <dbReference type="SAM" id="MobiDB-lite"/>
    </source>
</evidence>
<reference evidence="3 5" key="1">
    <citation type="submission" date="2008-03" db="EMBL/GenBank/DDBJ databases">
        <title>Annotation of Ixodes scapularis.</title>
        <authorList>
            <consortium name="Ixodes scapularis Genome Project Consortium"/>
            <person name="Caler E."/>
            <person name="Hannick L.I."/>
            <person name="Bidwell S."/>
            <person name="Joardar V."/>
            <person name="Thiagarajan M."/>
            <person name="Amedeo P."/>
            <person name="Galinsky K.J."/>
            <person name="Schobel S."/>
            <person name="Inman J."/>
            <person name="Hostetler J."/>
            <person name="Miller J."/>
            <person name="Hammond M."/>
            <person name="Megy K."/>
            <person name="Lawson D."/>
            <person name="Kodira C."/>
            <person name="Sutton G."/>
            <person name="Meyer J."/>
            <person name="Hill C.A."/>
            <person name="Birren B."/>
            <person name="Nene V."/>
            <person name="Collins F."/>
            <person name="Alarcon-Chaidez F."/>
            <person name="Wikel S."/>
            <person name="Strausberg R."/>
        </authorList>
    </citation>
    <scope>NUCLEOTIDE SEQUENCE [LARGE SCALE GENOMIC DNA]</scope>
    <source>
        <strain evidence="5">Wikel</strain>
        <strain evidence="3">Wikel colony</strain>
    </source>
</reference>
<keyword evidence="2" id="KW-0732">Signal</keyword>
<reference evidence="4" key="2">
    <citation type="submission" date="2020-05" db="UniProtKB">
        <authorList>
            <consortium name="EnsemblMetazoa"/>
        </authorList>
    </citation>
    <scope>IDENTIFICATION</scope>
    <source>
        <strain evidence="4">wikel</strain>
    </source>
</reference>
<feature type="compositionally biased region" description="Gly residues" evidence="1">
    <location>
        <begin position="112"/>
        <end position="133"/>
    </location>
</feature>
<evidence type="ECO:0000313" key="3">
    <source>
        <dbReference type="EMBL" id="EEC19989.1"/>
    </source>
</evidence>
<feature type="region of interest" description="Disordered" evidence="1">
    <location>
        <begin position="108"/>
        <end position="148"/>
    </location>
</feature>
<proteinExistence type="predicted"/>
<protein>
    <submittedName>
        <fullName evidence="3 4">Secreted glycine rich protein, putative</fullName>
    </submittedName>
</protein>
<dbReference type="VEuPathDB" id="VectorBase:ISCW024885"/>
<dbReference type="PaxDb" id="6945-B7QMB7"/>
<sequence length="148" mass="14735">VVIDCLFFCIFMCIARSNTKKRGYNMHPRQGSVGSRHDPSFRRPRNIFGGYGGRHYGGSSHNTVGRGGRYSDRGGGFGSGARACDSGARGFDSGRGVGSGGRACHSGARGFDSGGGVGSGGRACDSGAGGSDRGGSVCESGGGGGGGD</sequence>
<dbReference type="EnsemblMetazoa" id="ISCW024885-RA">
    <property type="protein sequence ID" value="ISCW024885-PA"/>
    <property type="gene ID" value="ISCW024885"/>
</dbReference>
<evidence type="ECO:0000313" key="5">
    <source>
        <dbReference type="Proteomes" id="UP000001555"/>
    </source>
</evidence>